<dbReference type="SUPFAM" id="SSF54786">
    <property type="entry name" value="YcfA/nrd intein domain"/>
    <property type="match status" value="1"/>
</dbReference>
<evidence type="ECO:0000256" key="4">
    <source>
        <dbReference type="ARBA" id="ARBA00022801"/>
    </source>
</evidence>
<organism evidence="7 8">
    <name type="scientific">Halorubrum tropicale</name>
    <dbReference type="NCBI Taxonomy" id="1765655"/>
    <lineage>
        <taxon>Archaea</taxon>
        <taxon>Methanobacteriati</taxon>
        <taxon>Methanobacteriota</taxon>
        <taxon>Stenosarchaea group</taxon>
        <taxon>Halobacteria</taxon>
        <taxon>Halobacteriales</taxon>
        <taxon>Haloferacaceae</taxon>
        <taxon>Halorubrum</taxon>
    </lineage>
</organism>
<accession>A0A0M9AQQ0</accession>
<keyword evidence="3" id="KW-0255">Endonuclease</keyword>
<comment type="caution">
    <text evidence="7">The sequence shown here is derived from an EMBL/GenBank/DDBJ whole genome shotgun (WGS) entry which is preliminary data.</text>
</comment>
<evidence type="ECO:0000256" key="5">
    <source>
        <dbReference type="ARBA" id="ARBA00022884"/>
    </source>
</evidence>
<dbReference type="EMBL" id="LIST01000003">
    <property type="protein sequence ID" value="KOX96398.1"/>
    <property type="molecule type" value="Genomic_DNA"/>
</dbReference>
<evidence type="ECO:0008006" key="9">
    <source>
        <dbReference type="Google" id="ProtNLM"/>
    </source>
</evidence>
<keyword evidence="8" id="KW-1185">Reference proteome</keyword>
<keyword evidence="5" id="KW-0694">RNA-binding</keyword>
<evidence type="ECO:0000256" key="2">
    <source>
        <dbReference type="ARBA" id="ARBA00022722"/>
    </source>
</evidence>
<dbReference type="Pfam" id="PF07927">
    <property type="entry name" value="HicA_toxin"/>
    <property type="match status" value="1"/>
</dbReference>
<evidence type="ECO:0000313" key="8">
    <source>
        <dbReference type="Proteomes" id="UP000037747"/>
    </source>
</evidence>
<dbReference type="OrthoDB" id="7619at2157"/>
<dbReference type="InterPro" id="IPR012933">
    <property type="entry name" value="HicA_mRNA_interferase"/>
</dbReference>
<dbReference type="PATRIC" id="fig|1705389.3.peg.2381"/>
<evidence type="ECO:0000313" key="7">
    <source>
        <dbReference type="EMBL" id="KOX96398.1"/>
    </source>
</evidence>
<protein>
    <recommendedName>
        <fullName evidence="9">Type II toxin-antitoxin system HicA family toxin</fullName>
    </recommendedName>
</protein>
<keyword evidence="6" id="KW-0346">Stress response</keyword>
<dbReference type="InterPro" id="IPR038570">
    <property type="entry name" value="HicA_sf"/>
</dbReference>
<name>A0A0M9AQQ0_9EURY</name>
<gene>
    <name evidence="7" type="ORF">AMR74_08125</name>
</gene>
<dbReference type="GO" id="GO:0004519">
    <property type="term" value="F:endonuclease activity"/>
    <property type="evidence" value="ECO:0007669"/>
    <property type="project" value="UniProtKB-KW"/>
</dbReference>
<evidence type="ECO:0000256" key="3">
    <source>
        <dbReference type="ARBA" id="ARBA00022759"/>
    </source>
</evidence>
<sequence>MARRTFSGREVVKVLVNRGGFEWRRTTGDHAQLYYEHPANERDRRHVTVPLHDELREGTLSGIADDAGARDFDAFCAWIDRNS</sequence>
<dbReference type="GO" id="GO:0003729">
    <property type="term" value="F:mRNA binding"/>
    <property type="evidence" value="ECO:0007669"/>
    <property type="project" value="InterPro"/>
</dbReference>
<proteinExistence type="predicted"/>
<dbReference type="Gene3D" id="3.30.920.30">
    <property type="entry name" value="Hypothetical protein"/>
    <property type="match status" value="1"/>
</dbReference>
<dbReference type="AlphaFoldDB" id="A0A0M9AQQ0"/>
<dbReference type="Proteomes" id="UP000037747">
    <property type="component" value="Unassembled WGS sequence"/>
</dbReference>
<dbReference type="GO" id="GO:0016787">
    <property type="term" value="F:hydrolase activity"/>
    <property type="evidence" value="ECO:0007669"/>
    <property type="project" value="UniProtKB-KW"/>
</dbReference>
<evidence type="ECO:0000256" key="1">
    <source>
        <dbReference type="ARBA" id="ARBA00022649"/>
    </source>
</evidence>
<keyword evidence="1" id="KW-1277">Toxin-antitoxin system</keyword>
<dbReference type="RefSeq" id="WP_053771569.1">
    <property type="nucleotide sequence ID" value="NZ_LIST01000003.1"/>
</dbReference>
<keyword evidence="4" id="KW-0378">Hydrolase</keyword>
<reference evidence="7 8" key="1">
    <citation type="submission" date="2015-08" db="EMBL/GenBank/DDBJ databases">
        <title>Genomes of Isolates from Cabo Rojo, PR.</title>
        <authorList>
            <person name="Sanchez-Nieves R.L."/>
            <person name="Montalvo-Rodriguez R."/>
        </authorList>
    </citation>
    <scope>NUCLEOTIDE SEQUENCE [LARGE SCALE GENOMIC DNA]</scope>
    <source>
        <strain evidence="7 8">5</strain>
    </source>
</reference>
<keyword evidence="2" id="KW-0540">Nuclease</keyword>
<evidence type="ECO:0000256" key="6">
    <source>
        <dbReference type="ARBA" id="ARBA00023016"/>
    </source>
</evidence>